<dbReference type="Proteomes" id="UP000800097">
    <property type="component" value="Unassembled WGS sequence"/>
</dbReference>
<dbReference type="AlphaFoldDB" id="A0A6A6JQJ8"/>
<keyword evidence="3" id="KW-1185">Reference proteome</keyword>
<reference evidence="2" key="1">
    <citation type="journal article" date="2020" name="Stud. Mycol.">
        <title>101 Dothideomycetes genomes: a test case for predicting lifestyles and emergence of pathogens.</title>
        <authorList>
            <person name="Haridas S."/>
            <person name="Albert R."/>
            <person name="Binder M."/>
            <person name="Bloem J."/>
            <person name="Labutti K."/>
            <person name="Salamov A."/>
            <person name="Andreopoulos B."/>
            <person name="Baker S."/>
            <person name="Barry K."/>
            <person name="Bills G."/>
            <person name="Bluhm B."/>
            <person name="Cannon C."/>
            <person name="Castanera R."/>
            <person name="Culley D."/>
            <person name="Daum C."/>
            <person name="Ezra D."/>
            <person name="Gonzalez J."/>
            <person name="Henrissat B."/>
            <person name="Kuo A."/>
            <person name="Liang C."/>
            <person name="Lipzen A."/>
            <person name="Lutzoni F."/>
            <person name="Magnuson J."/>
            <person name="Mondo S."/>
            <person name="Nolan M."/>
            <person name="Ohm R."/>
            <person name="Pangilinan J."/>
            <person name="Park H.-J."/>
            <person name="Ramirez L."/>
            <person name="Alfaro M."/>
            <person name="Sun H."/>
            <person name="Tritt A."/>
            <person name="Yoshinaga Y."/>
            <person name="Zwiers L.-H."/>
            <person name="Turgeon B."/>
            <person name="Goodwin S."/>
            <person name="Spatafora J."/>
            <person name="Crous P."/>
            <person name="Grigoriev I."/>
        </authorList>
    </citation>
    <scope>NUCLEOTIDE SEQUENCE</scope>
    <source>
        <strain evidence="2">CBS 379.55</strain>
    </source>
</reference>
<organism evidence="2 3">
    <name type="scientific">Westerdykella ornata</name>
    <dbReference type="NCBI Taxonomy" id="318751"/>
    <lineage>
        <taxon>Eukaryota</taxon>
        <taxon>Fungi</taxon>
        <taxon>Dikarya</taxon>
        <taxon>Ascomycota</taxon>
        <taxon>Pezizomycotina</taxon>
        <taxon>Dothideomycetes</taxon>
        <taxon>Pleosporomycetidae</taxon>
        <taxon>Pleosporales</taxon>
        <taxon>Sporormiaceae</taxon>
        <taxon>Westerdykella</taxon>
    </lineage>
</organism>
<sequence>MDHPLLRARRVLSMGCNILVFTADRIARNVAGMAESPEFDKSTSMVASMQTAGGLDVSSFLLSVFFFFTFDTSSRQ</sequence>
<feature type="transmembrane region" description="Helical" evidence="1">
    <location>
        <begin position="51"/>
        <end position="70"/>
    </location>
</feature>
<keyword evidence="1" id="KW-0812">Transmembrane</keyword>
<evidence type="ECO:0000256" key="1">
    <source>
        <dbReference type="SAM" id="Phobius"/>
    </source>
</evidence>
<evidence type="ECO:0000313" key="2">
    <source>
        <dbReference type="EMBL" id="KAF2278657.1"/>
    </source>
</evidence>
<accession>A0A6A6JQJ8</accession>
<dbReference type="EMBL" id="ML986487">
    <property type="protein sequence ID" value="KAF2278657.1"/>
    <property type="molecule type" value="Genomic_DNA"/>
</dbReference>
<protein>
    <submittedName>
        <fullName evidence="2">Uncharacterized protein</fullName>
    </submittedName>
</protein>
<proteinExistence type="predicted"/>
<evidence type="ECO:0000313" key="3">
    <source>
        <dbReference type="Proteomes" id="UP000800097"/>
    </source>
</evidence>
<dbReference type="RefSeq" id="XP_033656196.1">
    <property type="nucleotide sequence ID" value="XM_033793822.1"/>
</dbReference>
<dbReference type="GeneID" id="54546997"/>
<name>A0A6A6JQJ8_WESOR</name>
<gene>
    <name evidence="2" type="ORF">EI97DRAFT_215987</name>
</gene>
<keyword evidence="1" id="KW-1133">Transmembrane helix</keyword>
<keyword evidence="1" id="KW-0472">Membrane</keyword>